<dbReference type="EMBL" id="MU853302">
    <property type="protein sequence ID" value="KAK4117958.1"/>
    <property type="molecule type" value="Genomic_DNA"/>
</dbReference>
<keyword evidence="2" id="KW-1185">Reference proteome</keyword>
<sequence length="239" mass="26817">MSDPSFLLNPVGIDVRRFIESFGLDYRRLLAALAGSRALVTGREFLLLMAGLRDPRLPLRPGAIILDVLCYSRAARSTLELFFRQAGYAVSRYRCRHNLGEWSSLPAGKVVCLVRGQLSQRVVHLLELKRPPTEVVLSRTYGSMAGTYLTGTGSVVSLFPHLTFVQRRCWIPHHMSRSVRAKIRDKYQEWSFGERRSGIDSRLDEVGAEFRSPTDSTSWTISFTQDGAISGIVVPSWVG</sequence>
<evidence type="ECO:0000313" key="1">
    <source>
        <dbReference type="EMBL" id="KAK4117958.1"/>
    </source>
</evidence>
<gene>
    <name evidence="1" type="ORF">N657DRAFT_490264</name>
</gene>
<dbReference type="RefSeq" id="XP_062641731.1">
    <property type="nucleotide sequence ID" value="XM_062787614.1"/>
</dbReference>
<accession>A0AAN6TNY8</accession>
<name>A0AAN6TNY8_9PEZI</name>
<evidence type="ECO:0000313" key="2">
    <source>
        <dbReference type="Proteomes" id="UP001302602"/>
    </source>
</evidence>
<reference evidence="1" key="1">
    <citation type="journal article" date="2023" name="Mol. Phylogenet. Evol.">
        <title>Genome-scale phylogeny and comparative genomics of the fungal order Sordariales.</title>
        <authorList>
            <person name="Hensen N."/>
            <person name="Bonometti L."/>
            <person name="Westerberg I."/>
            <person name="Brannstrom I.O."/>
            <person name="Guillou S."/>
            <person name="Cros-Aarteil S."/>
            <person name="Calhoun S."/>
            <person name="Haridas S."/>
            <person name="Kuo A."/>
            <person name="Mondo S."/>
            <person name="Pangilinan J."/>
            <person name="Riley R."/>
            <person name="LaButti K."/>
            <person name="Andreopoulos B."/>
            <person name="Lipzen A."/>
            <person name="Chen C."/>
            <person name="Yan M."/>
            <person name="Daum C."/>
            <person name="Ng V."/>
            <person name="Clum A."/>
            <person name="Steindorff A."/>
            <person name="Ohm R.A."/>
            <person name="Martin F."/>
            <person name="Silar P."/>
            <person name="Natvig D.O."/>
            <person name="Lalanne C."/>
            <person name="Gautier V."/>
            <person name="Ament-Velasquez S.L."/>
            <person name="Kruys A."/>
            <person name="Hutchinson M.I."/>
            <person name="Powell A.J."/>
            <person name="Barry K."/>
            <person name="Miller A.N."/>
            <person name="Grigoriev I.V."/>
            <person name="Debuchy R."/>
            <person name="Gladieux P."/>
            <person name="Hiltunen Thoren M."/>
            <person name="Johannesson H."/>
        </authorList>
    </citation>
    <scope>NUCLEOTIDE SEQUENCE</scope>
    <source>
        <strain evidence="1">CBS 731.68</strain>
    </source>
</reference>
<organism evidence="1 2">
    <name type="scientific">Parathielavia appendiculata</name>
    <dbReference type="NCBI Taxonomy" id="2587402"/>
    <lineage>
        <taxon>Eukaryota</taxon>
        <taxon>Fungi</taxon>
        <taxon>Dikarya</taxon>
        <taxon>Ascomycota</taxon>
        <taxon>Pezizomycotina</taxon>
        <taxon>Sordariomycetes</taxon>
        <taxon>Sordariomycetidae</taxon>
        <taxon>Sordariales</taxon>
        <taxon>Chaetomiaceae</taxon>
        <taxon>Parathielavia</taxon>
    </lineage>
</organism>
<dbReference type="Proteomes" id="UP001302602">
    <property type="component" value="Unassembled WGS sequence"/>
</dbReference>
<dbReference type="AlphaFoldDB" id="A0AAN6TNY8"/>
<reference evidence="1" key="2">
    <citation type="submission" date="2023-05" db="EMBL/GenBank/DDBJ databases">
        <authorList>
            <consortium name="Lawrence Berkeley National Laboratory"/>
            <person name="Steindorff A."/>
            <person name="Hensen N."/>
            <person name="Bonometti L."/>
            <person name="Westerberg I."/>
            <person name="Brannstrom I.O."/>
            <person name="Guillou S."/>
            <person name="Cros-Aarteil S."/>
            <person name="Calhoun S."/>
            <person name="Haridas S."/>
            <person name="Kuo A."/>
            <person name="Mondo S."/>
            <person name="Pangilinan J."/>
            <person name="Riley R."/>
            <person name="Labutti K."/>
            <person name="Andreopoulos B."/>
            <person name="Lipzen A."/>
            <person name="Chen C."/>
            <person name="Yanf M."/>
            <person name="Daum C."/>
            <person name="Ng V."/>
            <person name="Clum A."/>
            <person name="Ohm R."/>
            <person name="Martin F."/>
            <person name="Silar P."/>
            <person name="Natvig D."/>
            <person name="Lalanne C."/>
            <person name="Gautier V."/>
            <person name="Ament-Velasquez S.L."/>
            <person name="Kruys A."/>
            <person name="Hutchinson M.I."/>
            <person name="Powell A.J."/>
            <person name="Barry K."/>
            <person name="Miller A.N."/>
            <person name="Grigoriev I.V."/>
            <person name="Debuchy R."/>
            <person name="Gladieux P."/>
            <person name="Thoren M.H."/>
            <person name="Johannesson H."/>
        </authorList>
    </citation>
    <scope>NUCLEOTIDE SEQUENCE</scope>
    <source>
        <strain evidence="1">CBS 731.68</strain>
    </source>
</reference>
<protein>
    <submittedName>
        <fullName evidence="1">Uncharacterized protein</fullName>
    </submittedName>
</protein>
<proteinExistence type="predicted"/>
<comment type="caution">
    <text evidence="1">The sequence shown here is derived from an EMBL/GenBank/DDBJ whole genome shotgun (WGS) entry which is preliminary data.</text>
</comment>
<dbReference type="GeneID" id="87824384"/>